<dbReference type="AlphaFoldDB" id="A0A1F6A531"/>
<sequence>MSEMDTKYTRTTITLPEDLLYEIKKKALAEKKTIKDMINESLSLYVGYSKKKTKNTKKDSILSLFGAWGKGESGAQYLKRIRYNKMDIERDKYLEKLWKKSS</sequence>
<evidence type="ECO:0008006" key="3">
    <source>
        <dbReference type="Google" id="ProtNLM"/>
    </source>
</evidence>
<protein>
    <recommendedName>
        <fullName evidence="3">Ribbon-helix-helix protein CopG domain-containing protein</fullName>
    </recommendedName>
</protein>
<comment type="caution">
    <text evidence="1">The sequence shown here is derived from an EMBL/GenBank/DDBJ whole genome shotgun (WGS) entry which is preliminary data.</text>
</comment>
<gene>
    <name evidence="1" type="ORF">A3D03_01020</name>
</gene>
<evidence type="ECO:0000313" key="2">
    <source>
        <dbReference type="Proteomes" id="UP000177092"/>
    </source>
</evidence>
<dbReference type="InterPro" id="IPR010985">
    <property type="entry name" value="Ribbon_hlx_hlx"/>
</dbReference>
<evidence type="ECO:0000313" key="1">
    <source>
        <dbReference type="EMBL" id="OGG19825.1"/>
    </source>
</evidence>
<dbReference type="Proteomes" id="UP000177092">
    <property type="component" value="Unassembled WGS sequence"/>
</dbReference>
<organism evidence="1 2">
    <name type="scientific">Candidatus Gottesmanbacteria bacterium RIFCSPHIGHO2_02_FULL_40_13</name>
    <dbReference type="NCBI Taxonomy" id="1798384"/>
    <lineage>
        <taxon>Bacteria</taxon>
        <taxon>Candidatus Gottesmaniibacteriota</taxon>
    </lineage>
</organism>
<dbReference type="STRING" id="1798384.A3D03_01020"/>
<accession>A0A1F6A531</accession>
<dbReference type="SUPFAM" id="SSF47598">
    <property type="entry name" value="Ribbon-helix-helix"/>
    <property type="match status" value="1"/>
</dbReference>
<dbReference type="EMBL" id="MFJN01000069">
    <property type="protein sequence ID" value="OGG19825.1"/>
    <property type="molecule type" value="Genomic_DNA"/>
</dbReference>
<reference evidence="1 2" key="1">
    <citation type="journal article" date="2016" name="Nat. Commun.">
        <title>Thousands of microbial genomes shed light on interconnected biogeochemical processes in an aquifer system.</title>
        <authorList>
            <person name="Anantharaman K."/>
            <person name="Brown C.T."/>
            <person name="Hug L.A."/>
            <person name="Sharon I."/>
            <person name="Castelle C.J."/>
            <person name="Probst A.J."/>
            <person name="Thomas B.C."/>
            <person name="Singh A."/>
            <person name="Wilkins M.J."/>
            <person name="Karaoz U."/>
            <person name="Brodie E.L."/>
            <person name="Williams K.H."/>
            <person name="Hubbard S.S."/>
            <person name="Banfield J.F."/>
        </authorList>
    </citation>
    <scope>NUCLEOTIDE SEQUENCE [LARGE SCALE GENOMIC DNA]</scope>
</reference>
<proteinExistence type="predicted"/>
<dbReference type="GO" id="GO:0006355">
    <property type="term" value="P:regulation of DNA-templated transcription"/>
    <property type="evidence" value="ECO:0007669"/>
    <property type="project" value="InterPro"/>
</dbReference>
<name>A0A1F6A531_9BACT</name>